<dbReference type="AlphaFoldDB" id="A0A2L0F5P6"/>
<evidence type="ECO:0000313" key="2">
    <source>
        <dbReference type="Proteomes" id="UP000238348"/>
    </source>
</evidence>
<accession>A0A2L0F5P6</accession>
<dbReference type="RefSeq" id="WP_104984942.1">
    <property type="nucleotide sequence ID" value="NZ_CP012673.1"/>
</dbReference>
<reference evidence="1 2" key="1">
    <citation type="submission" date="2015-09" db="EMBL/GenBank/DDBJ databases">
        <title>Sorangium comparison.</title>
        <authorList>
            <person name="Zaburannyi N."/>
            <person name="Bunk B."/>
            <person name="Overmann J."/>
            <person name="Mueller R."/>
        </authorList>
    </citation>
    <scope>NUCLEOTIDE SEQUENCE [LARGE SCALE GENOMIC DNA]</scope>
    <source>
        <strain evidence="1 2">So ce26</strain>
    </source>
</reference>
<protein>
    <submittedName>
        <fullName evidence="1">Uncharacterized protein</fullName>
    </submittedName>
</protein>
<dbReference type="Proteomes" id="UP000238348">
    <property type="component" value="Chromosome"/>
</dbReference>
<proteinExistence type="predicted"/>
<dbReference type="OrthoDB" id="5876585at2"/>
<gene>
    <name evidence="1" type="ORF">SOCE26_083300</name>
</gene>
<name>A0A2L0F5P6_SORCE</name>
<evidence type="ECO:0000313" key="1">
    <source>
        <dbReference type="EMBL" id="AUX46821.1"/>
    </source>
</evidence>
<sequence length="88" mass="10097">MAHILARLSGVKFADVKQQLEGDAPGHAEQGMHLEHLWSNADDPNEILFLFRVDDLNHCRQLVERVHAEARQEDPNVKLPQMTFLDDK</sequence>
<dbReference type="EMBL" id="CP012673">
    <property type="protein sequence ID" value="AUX46821.1"/>
    <property type="molecule type" value="Genomic_DNA"/>
</dbReference>
<organism evidence="1 2">
    <name type="scientific">Sorangium cellulosum</name>
    <name type="common">Polyangium cellulosum</name>
    <dbReference type="NCBI Taxonomy" id="56"/>
    <lineage>
        <taxon>Bacteria</taxon>
        <taxon>Pseudomonadati</taxon>
        <taxon>Myxococcota</taxon>
        <taxon>Polyangia</taxon>
        <taxon>Polyangiales</taxon>
        <taxon>Polyangiaceae</taxon>
        <taxon>Sorangium</taxon>
    </lineage>
</organism>